<accession>A0A9D4IPM8</accession>
<keyword evidence="3" id="KW-1185">Reference proteome</keyword>
<comment type="caution">
    <text evidence="2">The sequence shown here is derived from an EMBL/GenBank/DDBJ whole genome shotgun (WGS) entry which is preliminary data.</text>
</comment>
<evidence type="ECO:0000313" key="3">
    <source>
        <dbReference type="Proteomes" id="UP000828390"/>
    </source>
</evidence>
<feature type="compositionally biased region" description="Polar residues" evidence="1">
    <location>
        <begin position="124"/>
        <end position="141"/>
    </location>
</feature>
<evidence type="ECO:0000256" key="1">
    <source>
        <dbReference type="SAM" id="MobiDB-lite"/>
    </source>
</evidence>
<reference evidence="2" key="1">
    <citation type="journal article" date="2019" name="bioRxiv">
        <title>The Genome of the Zebra Mussel, Dreissena polymorpha: A Resource for Invasive Species Research.</title>
        <authorList>
            <person name="McCartney M.A."/>
            <person name="Auch B."/>
            <person name="Kono T."/>
            <person name="Mallez S."/>
            <person name="Zhang Y."/>
            <person name="Obille A."/>
            <person name="Becker A."/>
            <person name="Abrahante J.E."/>
            <person name="Garbe J."/>
            <person name="Badalamenti J.P."/>
            <person name="Herman A."/>
            <person name="Mangelson H."/>
            <person name="Liachko I."/>
            <person name="Sullivan S."/>
            <person name="Sone E.D."/>
            <person name="Koren S."/>
            <person name="Silverstein K.A.T."/>
            <person name="Beckman K.B."/>
            <person name="Gohl D.M."/>
        </authorList>
    </citation>
    <scope>NUCLEOTIDE SEQUENCE</scope>
    <source>
        <strain evidence="2">Duluth1</strain>
        <tissue evidence="2">Whole animal</tissue>
    </source>
</reference>
<feature type="region of interest" description="Disordered" evidence="1">
    <location>
        <begin position="1"/>
        <end position="37"/>
    </location>
</feature>
<feature type="region of interest" description="Disordered" evidence="1">
    <location>
        <begin position="102"/>
        <end position="141"/>
    </location>
</feature>
<dbReference type="EMBL" id="JAIWYP010000008">
    <property type="protein sequence ID" value="KAH3783471.1"/>
    <property type="molecule type" value="Genomic_DNA"/>
</dbReference>
<proteinExistence type="predicted"/>
<dbReference type="AlphaFoldDB" id="A0A9D4IPM8"/>
<organism evidence="2 3">
    <name type="scientific">Dreissena polymorpha</name>
    <name type="common">Zebra mussel</name>
    <name type="synonym">Mytilus polymorpha</name>
    <dbReference type="NCBI Taxonomy" id="45954"/>
    <lineage>
        <taxon>Eukaryota</taxon>
        <taxon>Metazoa</taxon>
        <taxon>Spiralia</taxon>
        <taxon>Lophotrochozoa</taxon>
        <taxon>Mollusca</taxon>
        <taxon>Bivalvia</taxon>
        <taxon>Autobranchia</taxon>
        <taxon>Heteroconchia</taxon>
        <taxon>Euheterodonta</taxon>
        <taxon>Imparidentia</taxon>
        <taxon>Neoheterodontei</taxon>
        <taxon>Myida</taxon>
        <taxon>Dreissenoidea</taxon>
        <taxon>Dreissenidae</taxon>
        <taxon>Dreissena</taxon>
    </lineage>
</organism>
<name>A0A9D4IPM8_DREPO</name>
<dbReference type="Proteomes" id="UP000828390">
    <property type="component" value="Unassembled WGS sequence"/>
</dbReference>
<sequence length="141" mass="15719">MSSRYVGGFEDDDSLRLGPSKGSRNRSEFEARGSNRGNGTWVQLKDFHCPAERCPSREPLTWVCKKDEDFVFINEKGKIKCETGKHEADVCQWGWNCGRATHGQDGHPVGDRPPPGAGEAIQPMINQQTRVHTSVSYTKKG</sequence>
<protein>
    <submittedName>
        <fullName evidence="2">Uncharacterized protein</fullName>
    </submittedName>
</protein>
<reference evidence="2" key="2">
    <citation type="submission" date="2020-11" db="EMBL/GenBank/DDBJ databases">
        <authorList>
            <person name="McCartney M.A."/>
            <person name="Auch B."/>
            <person name="Kono T."/>
            <person name="Mallez S."/>
            <person name="Becker A."/>
            <person name="Gohl D.M."/>
            <person name="Silverstein K.A.T."/>
            <person name="Koren S."/>
            <person name="Bechman K.B."/>
            <person name="Herman A."/>
            <person name="Abrahante J.E."/>
            <person name="Garbe J."/>
        </authorList>
    </citation>
    <scope>NUCLEOTIDE SEQUENCE</scope>
    <source>
        <strain evidence="2">Duluth1</strain>
        <tissue evidence="2">Whole animal</tissue>
    </source>
</reference>
<gene>
    <name evidence="2" type="ORF">DPMN_161409</name>
</gene>
<evidence type="ECO:0000313" key="2">
    <source>
        <dbReference type="EMBL" id="KAH3783471.1"/>
    </source>
</evidence>